<dbReference type="AlphaFoldDB" id="A0A449BDM8"/>
<feature type="domain" description="Rhodanese" evidence="2">
    <location>
        <begin position="125"/>
        <end position="219"/>
    </location>
</feature>
<dbReference type="InterPro" id="IPR022111">
    <property type="entry name" value="Rhodanese_C"/>
</dbReference>
<evidence type="ECO:0000313" key="4">
    <source>
        <dbReference type="Proteomes" id="UP000289841"/>
    </source>
</evidence>
<dbReference type="Pfam" id="PF00581">
    <property type="entry name" value="Rhodanese"/>
    <property type="match status" value="1"/>
</dbReference>
<dbReference type="SMART" id="SM00450">
    <property type="entry name" value="RHOD"/>
    <property type="match status" value="1"/>
</dbReference>
<dbReference type="Proteomes" id="UP000289841">
    <property type="component" value="Chromosome"/>
</dbReference>
<dbReference type="SUPFAM" id="SSF52821">
    <property type="entry name" value="Rhodanese/Cell cycle control phosphatase"/>
    <property type="match status" value="1"/>
</dbReference>
<proteinExistence type="inferred from homology"/>
<gene>
    <name evidence="1" type="primary">trhO</name>
    <name evidence="3" type="ORF">NCTC10138_00939</name>
</gene>
<comment type="catalytic activity">
    <reaction evidence="1">
        <text>uridine(34) in tRNA + AH2 + O2 = 5-hydroxyuridine(34) in tRNA + A + H2O</text>
        <dbReference type="Rhea" id="RHEA:64224"/>
        <dbReference type="Rhea" id="RHEA-COMP:11727"/>
        <dbReference type="Rhea" id="RHEA-COMP:13381"/>
        <dbReference type="ChEBI" id="CHEBI:13193"/>
        <dbReference type="ChEBI" id="CHEBI:15377"/>
        <dbReference type="ChEBI" id="CHEBI:15379"/>
        <dbReference type="ChEBI" id="CHEBI:17499"/>
        <dbReference type="ChEBI" id="CHEBI:65315"/>
        <dbReference type="ChEBI" id="CHEBI:136877"/>
    </reaction>
</comment>
<dbReference type="GO" id="GO:0016705">
    <property type="term" value="F:oxidoreductase activity, acting on paired donors, with incorporation or reduction of molecular oxygen"/>
    <property type="evidence" value="ECO:0007669"/>
    <property type="project" value="UniProtKB-UniRule"/>
</dbReference>
<dbReference type="Gene3D" id="3.30.70.100">
    <property type="match status" value="1"/>
</dbReference>
<keyword evidence="1" id="KW-0560">Oxidoreductase</keyword>
<organism evidence="3 4">
    <name type="scientific">Haploplasma axanthum</name>
    <name type="common">Acholeplasma axanthum</name>
    <dbReference type="NCBI Taxonomy" id="29552"/>
    <lineage>
        <taxon>Bacteria</taxon>
        <taxon>Bacillati</taxon>
        <taxon>Mycoplasmatota</taxon>
        <taxon>Mollicutes</taxon>
        <taxon>Acholeplasmatales</taxon>
        <taxon>Acholeplasmataceae</taxon>
        <taxon>Haploplasma</taxon>
    </lineage>
</organism>
<keyword evidence="4" id="KW-1185">Reference proteome</keyword>
<sequence length="319" mass="37397">MNNEYRVLLYYKYANIENPEEFRDEHLKYCKELGVLGRILVSKEGINGTLSGTVEQTNQYMEDFKKDPRFSDTMFKIDEASEHAFEKIFVRAKKELVNLSLEDDVNPLEITGNYLKPKEFLDAMVDPNTVVIDARNDYEYDLGHFRGAVRPDIKNFRELPDWIRENKEILEDKKILTYCTGGVRCEKFSGWLKKEGYEDVNQLHGGIATYGKDEDTKGMLWDGMMYVFDNRISVPINQHEHVVVGKDYFDGTPQERYINCANPECNKQILTSKENEDKYLGACSHECRIHPRNRYVIREKLSNEEVERRLRLINNTKMS</sequence>
<dbReference type="GO" id="GO:0006400">
    <property type="term" value="P:tRNA modification"/>
    <property type="evidence" value="ECO:0007669"/>
    <property type="project" value="UniProtKB-UniRule"/>
</dbReference>
<dbReference type="InterPro" id="IPR020936">
    <property type="entry name" value="TrhO"/>
</dbReference>
<dbReference type="Pfam" id="PF12368">
    <property type="entry name" value="Rhodanese_C"/>
    <property type="match status" value="1"/>
</dbReference>
<dbReference type="Gene3D" id="3.40.250.10">
    <property type="entry name" value="Rhodanese-like domain"/>
    <property type="match status" value="1"/>
</dbReference>
<evidence type="ECO:0000256" key="1">
    <source>
        <dbReference type="HAMAP-Rule" id="MF_00469"/>
    </source>
</evidence>
<dbReference type="STRING" id="1278311.GCA_000428705_00553"/>
<comment type="function">
    <text evidence="1">Catalyzes oxygen-dependent 5-hydroxyuridine (ho5U) modification at position 34 in tRNAs.</text>
</comment>
<dbReference type="GO" id="GO:0016740">
    <property type="term" value="F:transferase activity"/>
    <property type="evidence" value="ECO:0007669"/>
    <property type="project" value="UniProtKB-KW"/>
</dbReference>
<dbReference type="CDD" id="cd01518">
    <property type="entry name" value="RHOD_YceA"/>
    <property type="match status" value="1"/>
</dbReference>
<dbReference type="InterPro" id="IPR001763">
    <property type="entry name" value="Rhodanese-like_dom"/>
</dbReference>
<dbReference type="PROSITE" id="PS50206">
    <property type="entry name" value="RHODANESE_3"/>
    <property type="match status" value="1"/>
</dbReference>
<dbReference type="InterPro" id="IPR036873">
    <property type="entry name" value="Rhodanese-like_dom_sf"/>
</dbReference>
<accession>A0A449BDM8</accession>
<dbReference type="HAMAP" id="MF_00469">
    <property type="entry name" value="TrhO"/>
    <property type="match status" value="1"/>
</dbReference>
<comment type="similarity">
    <text evidence="1">Belongs to the TrhO family.</text>
</comment>
<keyword evidence="1" id="KW-0819">tRNA processing</keyword>
<dbReference type="KEGG" id="aaxa:NCTC10138_00939"/>
<protein>
    <recommendedName>
        <fullName evidence="1">tRNA uridine(34) hydroxylase</fullName>
        <ecNumber evidence="1">1.14.-.-</ecNumber>
    </recommendedName>
    <alternativeName>
        <fullName evidence="1">tRNA hydroxylation protein O</fullName>
    </alternativeName>
</protein>
<dbReference type="EC" id="1.14.-.-" evidence="1"/>
<reference evidence="3 4" key="1">
    <citation type="submission" date="2019-01" db="EMBL/GenBank/DDBJ databases">
        <authorList>
            <consortium name="Pathogen Informatics"/>
        </authorList>
    </citation>
    <scope>NUCLEOTIDE SEQUENCE [LARGE SCALE GENOMIC DNA]</scope>
    <source>
        <strain evidence="3 4">NCTC10138</strain>
    </source>
</reference>
<keyword evidence="3" id="KW-0808">Transferase</keyword>
<dbReference type="InterPro" id="IPR040503">
    <property type="entry name" value="TRHO_N"/>
</dbReference>
<dbReference type="PANTHER" id="PTHR43268">
    <property type="entry name" value="THIOSULFATE SULFURTRANSFERASE/RHODANESE-LIKE DOMAIN-CONTAINING PROTEIN 2"/>
    <property type="match status" value="1"/>
</dbReference>
<dbReference type="RefSeq" id="WP_026390209.1">
    <property type="nucleotide sequence ID" value="NZ_LR215048.1"/>
</dbReference>
<dbReference type="Pfam" id="PF17773">
    <property type="entry name" value="UPF0176_N"/>
    <property type="match status" value="1"/>
</dbReference>
<dbReference type="EMBL" id="LR215048">
    <property type="protein sequence ID" value="VEU80563.1"/>
    <property type="molecule type" value="Genomic_DNA"/>
</dbReference>
<dbReference type="NCBIfam" id="NF001135">
    <property type="entry name" value="PRK00142.1-3"/>
    <property type="match status" value="1"/>
</dbReference>
<name>A0A449BDM8_HAPAX</name>
<evidence type="ECO:0000313" key="3">
    <source>
        <dbReference type="EMBL" id="VEU80563.1"/>
    </source>
</evidence>
<evidence type="ECO:0000259" key="2">
    <source>
        <dbReference type="PROSITE" id="PS50206"/>
    </source>
</evidence>
<dbReference type="PANTHER" id="PTHR43268:SF3">
    <property type="entry name" value="RHODANESE-LIKE DOMAIN-CONTAINING PROTEIN 7-RELATED"/>
    <property type="match status" value="1"/>
</dbReference>
<dbReference type="OrthoDB" id="9778326at2"/>